<accession>A0A4P6XVT5</accession>
<keyword evidence="5" id="KW-1185">Reference proteome</keyword>
<name>A0A4P6XVT5_9ASCO</name>
<feature type="region of interest" description="Disordered" evidence="2">
    <location>
        <begin position="721"/>
        <end position="765"/>
    </location>
</feature>
<evidence type="ECO:0000313" key="4">
    <source>
        <dbReference type="EMBL" id="QBM90666.1"/>
    </source>
</evidence>
<evidence type="ECO:0000256" key="2">
    <source>
        <dbReference type="SAM" id="MobiDB-lite"/>
    </source>
</evidence>
<feature type="compositionally biased region" description="Polar residues" evidence="2">
    <location>
        <begin position="746"/>
        <end position="765"/>
    </location>
</feature>
<feature type="domain" description="SWIM-type" evidence="3">
    <location>
        <begin position="629"/>
        <end position="666"/>
    </location>
</feature>
<dbReference type="PROSITE" id="PS50966">
    <property type="entry name" value="ZF_SWIM"/>
    <property type="match status" value="1"/>
</dbReference>
<reference evidence="5" key="1">
    <citation type="submission" date="2019-03" db="EMBL/GenBank/DDBJ databases">
        <title>Snf2 controls pulcherriminic acid biosynthesis and connects pigmentation and antifungal activity of the yeast Metschnikowia pulcherrima.</title>
        <authorList>
            <person name="Gore-Lloyd D."/>
            <person name="Sumann I."/>
            <person name="Brachmann A.O."/>
            <person name="Schneeberger K."/>
            <person name="Ortiz-Merino R.A."/>
            <person name="Moreno-Beltran M."/>
            <person name="Schlaefli M."/>
            <person name="Kirner P."/>
            <person name="Santos Kron A."/>
            <person name="Wolfe K.H."/>
            <person name="Piel J."/>
            <person name="Ahrens C.H."/>
            <person name="Henk D."/>
            <person name="Freimoser F.M."/>
        </authorList>
    </citation>
    <scope>NUCLEOTIDE SEQUENCE [LARGE SCALE GENOMIC DNA]</scope>
    <source>
        <strain evidence="5">APC 1.2</strain>
    </source>
</reference>
<evidence type="ECO:0000313" key="5">
    <source>
        <dbReference type="Proteomes" id="UP000292447"/>
    </source>
</evidence>
<keyword evidence="1" id="KW-0862">Zinc</keyword>
<gene>
    <name evidence="4" type="ORF">METSCH_F02500</name>
</gene>
<dbReference type="AlphaFoldDB" id="A0A4P6XVT5"/>
<dbReference type="EMBL" id="CP034461">
    <property type="protein sequence ID" value="QBM90666.1"/>
    <property type="molecule type" value="Genomic_DNA"/>
</dbReference>
<dbReference type="InterPro" id="IPR007527">
    <property type="entry name" value="Znf_SWIM"/>
</dbReference>
<dbReference type="GO" id="GO:0008270">
    <property type="term" value="F:zinc ion binding"/>
    <property type="evidence" value="ECO:0007669"/>
    <property type="project" value="UniProtKB-KW"/>
</dbReference>
<organism evidence="4 5">
    <name type="scientific">Metschnikowia aff. pulcherrima</name>
    <dbReference type="NCBI Taxonomy" id="2163413"/>
    <lineage>
        <taxon>Eukaryota</taxon>
        <taxon>Fungi</taxon>
        <taxon>Dikarya</taxon>
        <taxon>Ascomycota</taxon>
        <taxon>Saccharomycotina</taxon>
        <taxon>Pichiomycetes</taxon>
        <taxon>Metschnikowiaceae</taxon>
        <taxon>Metschnikowia</taxon>
    </lineage>
</organism>
<dbReference type="STRING" id="2163413.A0A4P6XVT5"/>
<evidence type="ECO:0000256" key="1">
    <source>
        <dbReference type="PROSITE-ProRule" id="PRU00325"/>
    </source>
</evidence>
<evidence type="ECO:0000259" key="3">
    <source>
        <dbReference type="PROSITE" id="PS50966"/>
    </source>
</evidence>
<dbReference type="Proteomes" id="UP000292447">
    <property type="component" value="Chromosome VI"/>
</dbReference>
<protein>
    <recommendedName>
        <fullName evidence="3">SWIM-type domain-containing protein</fullName>
    </recommendedName>
</protein>
<keyword evidence="1" id="KW-0863">Zinc-finger</keyword>
<sequence>MEITLSHAANQVRLLTNYGGYMRRRSMRKAISRLKNPVTLTLTHIPHASETDSDCALRSAELDSDSEESISDQEELNMVLDGPEILVEESLFGIEGPALLTSEHTFVSDTPACKTHKPVGQKRVVLPGLSVYICKRSGHPKPKKTAKECQRARGSQKCGCKASYTIRFCEGYKHASNGSLNVEEHGDDIVTVTWNYEHKHSPKGLGSPKEIQQLRRAMRKSVAGDLNWRDYISQRTKWLFDSRKNRVPAEDLKIKHDHWFNESKRTLRNLALEDLDPEASLRSWAGEITKLKGMAAFTDKFDFKEKRPALTSTEASQGGKIWSFCFMSEWQKVLLQRNCLIILLDSTRKTCRGLHKGENVYLFTLYVKNQVTRKGAPAAFMMTNCGRSEVISHFIRTVRKFAWFLPKKVIIDCDQEETNALLDVWNNEISIIYCRRHVLKAFVNNARTKVTVGPRDSRTARFEKKKKEIQDAFEAVVRSETKEEGEECIQDFLTNFADFPELIDYTARQWFANENFIVNGRAENVLIRASTNNLIKPFNNVLKRYFLENSSQDRPDLLVFKLFFNVEQNYRAEENLVKIGCADKVNDKNEKAAKAKALNTSEEELNKLVTFLPDGTLDVRSFPDEDVLFSVQLDFKFRQKVKCTCLAFEDSQSSCIHIFLGYIWWLNTCRPKNQHTGSDSDLSIGELLDAYGTLDGVEDDEDVDDILFGEIDTKIPQRVGEQEGLSRVVGSPTLTSSERWGDVNENDLSSAASTPSPQELFSSKASGSKEVIEAMFIEEPALDRYEDDWDPGKDVSKLLNGHSVSQIDVNHVNDIEKLKKDKTFANRRAHELKKLTSFMNAQSDSCVEEFCEELHKIYRKLDDRHTNKKQKR</sequence>
<keyword evidence="1" id="KW-0479">Metal-binding</keyword>
<proteinExistence type="predicted"/>